<protein>
    <submittedName>
        <fullName evidence="3">Lipopolysaccharide core heptosyltransferase RfaQ</fullName>
        <ecNumber evidence="3">2.-.-.-</ecNumber>
    </submittedName>
</protein>
<keyword evidence="1" id="KW-0328">Glycosyltransferase</keyword>
<dbReference type="CDD" id="cd03789">
    <property type="entry name" value="GT9_LPS_heptosyltransferase"/>
    <property type="match status" value="1"/>
</dbReference>
<accession>A0A5C5Z561</accession>
<dbReference type="GO" id="GO:0008713">
    <property type="term" value="F:ADP-heptose-lipopolysaccharide heptosyltransferase activity"/>
    <property type="evidence" value="ECO:0007669"/>
    <property type="project" value="TreeGrafter"/>
</dbReference>
<evidence type="ECO:0000313" key="3">
    <source>
        <dbReference type="EMBL" id="TWT82196.1"/>
    </source>
</evidence>
<comment type="caution">
    <text evidence="3">The sequence shown here is derived from an EMBL/GenBank/DDBJ whole genome shotgun (WGS) entry which is preliminary data.</text>
</comment>
<evidence type="ECO:0000313" key="4">
    <source>
        <dbReference type="Proteomes" id="UP000315010"/>
    </source>
</evidence>
<dbReference type="PANTHER" id="PTHR30160">
    <property type="entry name" value="TETRAACYLDISACCHARIDE 4'-KINASE-RELATED"/>
    <property type="match status" value="1"/>
</dbReference>
<dbReference type="GO" id="GO:0005829">
    <property type="term" value="C:cytosol"/>
    <property type="evidence" value="ECO:0007669"/>
    <property type="project" value="TreeGrafter"/>
</dbReference>
<dbReference type="RefSeq" id="WP_419194469.1">
    <property type="nucleotide sequence ID" value="NZ_SJPJ01000001.1"/>
</dbReference>
<dbReference type="Proteomes" id="UP000315010">
    <property type="component" value="Unassembled WGS sequence"/>
</dbReference>
<dbReference type="EMBL" id="SJPJ01000001">
    <property type="protein sequence ID" value="TWT82196.1"/>
    <property type="molecule type" value="Genomic_DNA"/>
</dbReference>
<dbReference type="InterPro" id="IPR051199">
    <property type="entry name" value="LPS_LOS_Heptosyltrfase"/>
</dbReference>
<dbReference type="InterPro" id="IPR002201">
    <property type="entry name" value="Glyco_trans_9"/>
</dbReference>
<evidence type="ECO:0000256" key="1">
    <source>
        <dbReference type="ARBA" id="ARBA00022676"/>
    </source>
</evidence>
<dbReference type="Gene3D" id="3.40.50.2000">
    <property type="entry name" value="Glycogen Phosphorylase B"/>
    <property type="match status" value="2"/>
</dbReference>
<dbReference type="Pfam" id="PF01075">
    <property type="entry name" value="Glyco_transf_9"/>
    <property type="match status" value="1"/>
</dbReference>
<proteinExistence type="predicted"/>
<dbReference type="SUPFAM" id="SSF53756">
    <property type="entry name" value="UDP-Glycosyltransferase/glycogen phosphorylase"/>
    <property type="match status" value="1"/>
</dbReference>
<sequence length="355" mass="38859">MSNAPESSTVPSINRSGLRILISRMSAIGDAILTLPVACALRREFPDAYIGWVVEKKSAPMVRGHRTLDAVIELERKWFTSPSGIRDARAKLRGHEFDISIDCQGNTKSALAGWIAGASQRIGYAGSHGGELSRCFNNVRVAPAFRHLTDRSLELLSPLGIHSPGVQWDLPISDASILWANRWRRMVKHPRLAVLNPGGTWASKLWETDRFASTAKYLRDRYDLKSAVVWGTPDEKKMANQIVARADGAAILAPDTDLHHLAALISTSDLFISGDTGPLHMAVAVGTPTIGLYGATRPGDSGPYGQIALQKAYERGSRRHRRRADNSAMRAIGVEHLCAAVDELEFQRKLAEKVA</sequence>
<keyword evidence="4" id="KW-1185">Reference proteome</keyword>
<dbReference type="PANTHER" id="PTHR30160:SF1">
    <property type="entry name" value="LIPOPOLYSACCHARIDE 1,2-N-ACETYLGLUCOSAMINETRANSFERASE-RELATED"/>
    <property type="match status" value="1"/>
</dbReference>
<dbReference type="EC" id="2.-.-.-" evidence="3"/>
<dbReference type="AlphaFoldDB" id="A0A5C5Z561"/>
<keyword evidence="2 3" id="KW-0808">Transferase</keyword>
<evidence type="ECO:0000256" key="2">
    <source>
        <dbReference type="ARBA" id="ARBA00022679"/>
    </source>
</evidence>
<dbReference type="GO" id="GO:0009244">
    <property type="term" value="P:lipopolysaccharide core region biosynthetic process"/>
    <property type="evidence" value="ECO:0007669"/>
    <property type="project" value="TreeGrafter"/>
</dbReference>
<organism evidence="3 4">
    <name type="scientific">Novipirellula herctigrandis</name>
    <dbReference type="NCBI Taxonomy" id="2527986"/>
    <lineage>
        <taxon>Bacteria</taxon>
        <taxon>Pseudomonadati</taxon>
        <taxon>Planctomycetota</taxon>
        <taxon>Planctomycetia</taxon>
        <taxon>Pirellulales</taxon>
        <taxon>Pirellulaceae</taxon>
        <taxon>Novipirellula</taxon>
    </lineage>
</organism>
<reference evidence="3 4" key="1">
    <citation type="submission" date="2019-02" db="EMBL/GenBank/DDBJ databases">
        <title>Deep-cultivation of Planctomycetes and their phenomic and genomic characterization uncovers novel biology.</title>
        <authorList>
            <person name="Wiegand S."/>
            <person name="Jogler M."/>
            <person name="Boedeker C."/>
            <person name="Pinto D."/>
            <person name="Vollmers J."/>
            <person name="Rivas-Marin E."/>
            <person name="Kohn T."/>
            <person name="Peeters S.H."/>
            <person name="Heuer A."/>
            <person name="Rast P."/>
            <person name="Oberbeckmann S."/>
            <person name="Bunk B."/>
            <person name="Jeske O."/>
            <person name="Meyerdierks A."/>
            <person name="Storesund J.E."/>
            <person name="Kallscheuer N."/>
            <person name="Luecker S."/>
            <person name="Lage O.M."/>
            <person name="Pohl T."/>
            <person name="Merkel B.J."/>
            <person name="Hornburger P."/>
            <person name="Mueller R.-W."/>
            <person name="Bruemmer F."/>
            <person name="Labrenz M."/>
            <person name="Spormann A.M."/>
            <person name="Op Den Camp H."/>
            <person name="Overmann J."/>
            <person name="Amann R."/>
            <person name="Jetten M.S.M."/>
            <person name="Mascher T."/>
            <person name="Medema M.H."/>
            <person name="Devos D.P."/>
            <person name="Kaster A.-K."/>
            <person name="Ovreas L."/>
            <person name="Rohde M."/>
            <person name="Galperin M.Y."/>
            <person name="Jogler C."/>
        </authorList>
    </citation>
    <scope>NUCLEOTIDE SEQUENCE [LARGE SCALE GENOMIC DNA]</scope>
    <source>
        <strain evidence="3 4">CA13</strain>
    </source>
</reference>
<name>A0A5C5Z561_9BACT</name>
<gene>
    <name evidence="3" type="primary">rfaQ</name>
    <name evidence="3" type="ORF">CA13_36570</name>
</gene>